<organism evidence="2 3">
    <name type="scientific">Heracleum sosnowskyi</name>
    <dbReference type="NCBI Taxonomy" id="360622"/>
    <lineage>
        <taxon>Eukaryota</taxon>
        <taxon>Viridiplantae</taxon>
        <taxon>Streptophyta</taxon>
        <taxon>Embryophyta</taxon>
        <taxon>Tracheophyta</taxon>
        <taxon>Spermatophyta</taxon>
        <taxon>Magnoliopsida</taxon>
        <taxon>eudicotyledons</taxon>
        <taxon>Gunneridae</taxon>
        <taxon>Pentapetalae</taxon>
        <taxon>asterids</taxon>
        <taxon>campanulids</taxon>
        <taxon>Apiales</taxon>
        <taxon>Apiaceae</taxon>
        <taxon>Apioideae</taxon>
        <taxon>apioid superclade</taxon>
        <taxon>Tordylieae</taxon>
        <taxon>Tordyliinae</taxon>
        <taxon>Heracleum</taxon>
    </lineage>
</organism>
<reference evidence="2" key="2">
    <citation type="submission" date="2023-05" db="EMBL/GenBank/DDBJ databases">
        <authorList>
            <person name="Schelkunov M.I."/>
        </authorList>
    </citation>
    <scope>NUCLEOTIDE SEQUENCE</scope>
    <source>
        <strain evidence="2">Hsosn_3</strain>
        <tissue evidence="2">Leaf</tissue>
    </source>
</reference>
<dbReference type="Proteomes" id="UP001237642">
    <property type="component" value="Unassembled WGS sequence"/>
</dbReference>
<evidence type="ECO:0000313" key="2">
    <source>
        <dbReference type="EMBL" id="KAK1387296.1"/>
    </source>
</evidence>
<keyword evidence="3" id="KW-1185">Reference proteome</keyword>
<dbReference type="AlphaFoldDB" id="A0AAD8IM10"/>
<accession>A0AAD8IM10</accession>
<name>A0AAD8IM10_9APIA</name>
<comment type="caution">
    <text evidence="2">The sequence shown here is derived from an EMBL/GenBank/DDBJ whole genome shotgun (WGS) entry which is preliminary data.</text>
</comment>
<gene>
    <name evidence="2" type="ORF">POM88_015474</name>
</gene>
<dbReference type="Pfam" id="PF03004">
    <property type="entry name" value="Transposase_24"/>
    <property type="match status" value="1"/>
</dbReference>
<evidence type="ECO:0000256" key="1">
    <source>
        <dbReference type="SAM" id="MobiDB-lite"/>
    </source>
</evidence>
<feature type="compositionally biased region" description="Basic and acidic residues" evidence="1">
    <location>
        <begin position="149"/>
        <end position="159"/>
    </location>
</feature>
<protein>
    <submittedName>
        <fullName evidence="2">Uncharacterized protein</fullName>
    </submittedName>
</protein>
<dbReference type="InterPro" id="IPR004252">
    <property type="entry name" value="Probable_transposase_24"/>
</dbReference>
<feature type="region of interest" description="Disordered" evidence="1">
    <location>
        <begin position="149"/>
        <end position="184"/>
    </location>
</feature>
<proteinExistence type="predicted"/>
<dbReference type="EMBL" id="JAUIZM010000004">
    <property type="protein sequence ID" value="KAK1387296.1"/>
    <property type="molecule type" value="Genomic_DNA"/>
</dbReference>
<reference evidence="2" key="1">
    <citation type="submission" date="2023-02" db="EMBL/GenBank/DDBJ databases">
        <title>Genome of toxic invasive species Heracleum sosnowskyi carries increased number of genes despite the absence of recent whole-genome duplications.</title>
        <authorList>
            <person name="Schelkunov M."/>
            <person name="Shtratnikova V."/>
            <person name="Makarenko M."/>
            <person name="Klepikova A."/>
            <person name="Omelchenko D."/>
            <person name="Novikova G."/>
            <person name="Obukhova E."/>
            <person name="Bogdanov V."/>
            <person name="Penin A."/>
            <person name="Logacheva M."/>
        </authorList>
    </citation>
    <scope>NUCLEOTIDE SEQUENCE</scope>
    <source>
        <strain evidence="2">Hsosn_3</strain>
        <tissue evidence="2">Leaf</tissue>
    </source>
</reference>
<sequence length="184" mass="21121">MSSDVVDDKDAEACASIIEHIRDNIRKILSEEKTRDDKNIQKNGGDYVNHMRGYLKPKVWEKFCEYWKSDDFQRRSAFAKAARGHVRTPHTSCSITFERRRREYKHKHGEEQDIIEHFKDTYTLRKKKQSDQISKAAIDAIIGKAHLEDDGVDHNVGDRDSDDNDGGDGDGGSRRSDVALRIMG</sequence>
<evidence type="ECO:0000313" key="3">
    <source>
        <dbReference type="Proteomes" id="UP001237642"/>
    </source>
</evidence>